<keyword evidence="1" id="KW-0812">Transmembrane</keyword>
<keyword evidence="1" id="KW-0472">Membrane</keyword>
<accession>A0A0F3GUN7</accession>
<evidence type="ECO:0000259" key="2">
    <source>
        <dbReference type="Pfam" id="PF07603"/>
    </source>
</evidence>
<keyword evidence="1" id="KW-1133">Transmembrane helix</keyword>
<dbReference type="Proteomes" id="UP000033423">
    <property type="component" value="Unassembled WGS sequence"/>
</dbReference>
<gene>
    <name evidence="3" type="ORF">MBAV_002137</name>
</gene>
<evidence type="ECO:0000313" key="3">
    <source>
        <dbReference type="EMBL" id="KJU85669.1"/>
    </source>
</evidence>
<evidence type="ECO:0000313" key="4">
    <source>
        <dbReference type="Proteomes" id="UP000033423"/>
    </source>
</evidence>
<dbReference type="PATRIC" id="fig|29290.4.peg.2839"/>
<dbReference type="Gene3D" id="2.120.10.30">
    <property type="entry name" value="TolB, C-terminal domain"/>
    <property type="match status" value="1"/>
</dbReference>
<feature type="transmembrane region" description="Helical" evidence="1">
    <location>
        <begin position="21"/>
        <end position="47"/>
    </location>
</feature>
<sequence>MKSKDLEEVMQNMNYLRYHISVVRVLFTMILSVTIGCMCFGNTAYAFTIGQSDSGNRYLKVVNQEIPYGEGQGMVGVDTDALTGAESFTVDSGGNLYIADTVNQRIVALSSSGQYKYHINVEMGIYLSHIAVDNTGNIFMFDHSRRGLFQLANSDGKRIFAKTSVQVSPMLTDVQGALTGLHIVGNNIYISTSSQDNILVGNVTSGSLSSPAVLDKALTKVRGHNEASGKKYIVDLKRWEKGSIQVTDNSNVSTIDMPLKGVVSIAFLREDTNSNFYVQTERVENHTLILEVHQFDKGGNLVETLRIPNNDYYYWSDKLISVSDSGDIYQLMPGKDKATLNVYRQLHLSTRLSVVQDTFAEDTVVKSQGISTKSLKSTTPPVEKWDGGGTFGTISTTQIKTTAMSMITTPEWSPNVDIKNYRSPKVKYEFFYHLRKYIGEAYSQTGFCKPRGKSLTWNEFYNAVTNITPSPSPTVTPSPSPTVTPSPSPTATCIGNDCSAFVSISWNLPRVLDTSGFANIINPKWFYKLAKGSTDISRIYFMTGDVLTSRGSHIILVDYQPFSGVVSMEQTPPTARQKTWPWSQLYNYEPLRRKQITPDVFKQGMSATMYSDQPWCKDHVDTTCNGNIISYNTPVTLGTYYDDDGYRWWQIKDAKGNNGWMLEGYLEPKTKKGRFTDNGDGSMTDEITKLQWMKKADGCNGNVTWDVANTCVPSGWRLPTIQELYALCRTDGTTTGLDVMMNYDRDAPDPNPEPNWYCNGHAVDRWSQLRDDGFYVQHYHYWSSTTYALNTSDAWFVYMYTGGIDASGAKSSNFYVWPVRSGH</sequence>
<proteinExistence type="predicted"/>
<dbReference type="SUPFAM" id="SSF63825">
    <property type="entry name" value="YWTD domain"/>
    <property type="match status" value="1"/>
</dbReference>
<dbReference type="InterPro" id="IPR011042">
    <property type="entry name" value="6-blade_b-propeller_TolB-like"/>
</dbReference>
<name>A0A0F3GUN7_9BACT</name>
<feature type="domain" description="Lcl C-terminal" evidence="2">
    <location>
        <begin position="683"/>
        <end position="820"/>
    </location>
</feature>
<reference evidence="3 4" key="1">
    <citation type="submission" date="2015-02" db="EMBL/GenBank/DDBJ databases">
        <title>Single-cell genomics of uncultivated deep-branching MTB reveals a conserved set of magnetosome genes.</title>
        <authorList>
            <person name="Kolinko S."/>
            <person name="Richter M."/>
            <person name="Glockner F.O."/>
            <person name="Brachmann A."/>
            <person name="Schuler D."/>
        </authorList>
    </citation>
    <scope>NUCLEOTIDE SEQUENCE [LARGE SCALE GENOMIC DNA]</scope>
    <source>
        <strain evidence="3">TM-1</strain>
    </source>
</reference>
<dbReference type="EMBL" id="LACI01000916">
    <property type="protein sequence ID" value="KJU85669.1"/>
    <property type="molecule type" value="Genomic_DNA"/>
</dbReference>
<organism evidence="3 4">
    <name type="scientific">Candidatus Magnetobacterium bavaricum</name>
    <dbReference type="NCBI Taxonomy" id="29290"/>
    <lineage>
        <taxon>Bacteria</taxon>
        <taxon>Pseudomonadati</taxon>
        <taxon>Nitrospirota</taxon>
        <taxon>Thermodesulfovibrionia</taxon>
        <taxon>Thermodesulfovibrionales</taxon>
        <taxon>Candidatus Magnetobacteriaceae</taxon>
        <taxon>Candidatus Magnetobacterium</taxon>
    </lineage>
</organism>
<dbReference type="Pfam" id="PF07603">
    <property type="entry name" value="Lcl_C"/>
    <property type="match status" value="1"/>
</dbReference>
<keyword evidence="4" id="KW-1185">Reference proteome</keyword>
<dbReference type="AlphaFoldDB" id="A0A0F3GUN7"/>
<protein>
    <recommendedName>
        <fullName evidence="2">Lcl C-terminal domain-containing protein</fullName>
    </recommendedName>
</protein>
<comment type="caution">
    <text evidence="3">The sequence shown here is derived from an EMBL/GenBank/DDBJ whole genome shotgun (WGS) entry which is preliminary data.</text>
</comment>
<dbReference type="InterPro" id="IPR011460">
    <property type="entry name" value="Lcl_C"/>
</dbReference>
<evidence type="ECO:0000256" key="1">
    <source>
        <dbReference type="SAM" id="Phobius"/>
    </source>
</evidence>